<organism evidence="3 4">
    <name type="scientific">Paenibacillus xerothermodurans</name>
    <dbReference type="NCBI Taxonomy" id="1977292"/>
    <lineage>
        <taxon>Bacteria</taxon>
        <taxon>Bacillati</taxon>
        <taxon>Bacillota</taxon>
        <taxon>Bacilli</taxon>
        <taxon>Bacillales</taxon>
        <taxon>Paenibacillaceae</taxon>
        <taxon>Paenibacillus</taxon>
    </lineage>
</organism>
<dbReference type="GO" id="GO:0005948">
    <property type="term" value="C:acetolactate synthase complex"/>
    <property type="evidence" value="ECO:0007669"/>
    <property type="project" value="TreeGrafter"/>
</dbReference>
<dbReference type="InterPro" id="IPR011766">
    <property type="entry name" value="TPP_enzyme_TPP-bd"/>
</dbReference>
<dbReference type="PANTHER" id="PTHR18968:SF120">
    <property type="entry name" value="ACETOLACTATE SYNTHASE LARGE SUBUNIT"/>
    <property type="match status" value="1"/>
</dbReference>
<dbReference type="GO" id="GO:0009099">
    <property type="term" value="P:L-valine biosynthetic process"/>
    <property type="evidence" value="ECO:0007669"/>
    <property type="project" value="TreeGrafter"/>
</dbReference>
<keyword evidence="4" id="KW-1185">Reference proteome</keyword>
<protein>
    <recommendedName>
        <fullName evidence="2">Thiamine pyrophosphate enzyme TPP-binding domain-containing protein</fullName>
    </recommendedName>
</protein>
<sequence length="288" mass="30626">METQALGGETPRVNVDVASAGGTLGSTNAVGVAGVTNTAEGAVDAARAVRSAGDANSTGAVVDAGGIYHAAERQAFIREQRAKYEQFSAVRSTSGDQYVSLEGVMGDLMSHLPSNSIFTTDAGNFYGWMAKHYRFVEEGTFVGPTSGAMGYALPAAIGAKVAHPDRIVVAYAGDGGFMMTVQELETAVRNNIPVLAIVANNNMYGTIRMHQERHFPERVIATELSNPNFAELIINMGGHGELVEKNEDFVPALKRALSSNKPALIEVRTNPQQISVAKTIDQLRLVTQ</sequence>
<feature type="domain" description="Thiamine pyrophosphate enzyme TPP-binding" evidence="2">
    <location>
        <begin position="121"/>
        <end position="267"/>
    </location>
</feature>
<evidence type="ECO:0000313" key="3">
    <source>
        <dbReference type="EMBL" id="PZE21532.1"/>
    </source>
</evidence>
<dbReference type="GO" id="GO:0030976">
    <property type="term" value="F:thiamine pyrophosphate binding"/>
    <property type="evidence" value="ECO:0007669"/>
    <property type="project" value="InterPro"/>
</dbReference>
<evidence type="ECO:0000313" key="4">
    <source>
        <dbReference type="Proteomes" id="UP000214746"/>
    </source>
</evidence>
<dbReference type="AlphaFoldDB" id="A0A2W1P1B5"/>
<dbReference type="GO" id="GO:0009097">
    <property type="term" value="P:isoleucine biosynthetic process"/>
    <property type="evidence" value="ECO:0007669"/>
    <property type="project" value="TreeGrafter"/>
</dbReference>
<dbReference type="OrthoDB" id="4494979at2"/>
<dbReference type="Pfam" id="PF02775">
    <property type="entry name" value="TPP_enzyme_C"/>
    <property type="match status" value="1"/>
</dbReference>
<evidence type="ECO:0000259" key="2">
    <source>
        <dbReference type="Pfam" id="PF02775"/>
    </source>
</evidence>
<gene>
    <name evidence="3" type="ORF">CBW46_008660</name>
</gene>
<dbReference type="CDD" id="cd00568">
    <property type="entry name" value="TPP_enzymes"/>
    <property type="match status" value="1"/>
</dbReference>
<dbReference type="SUPFAM" id="SSF52518">
    <property type="entry name" value="Thiamin diphosphate-binding fold (THDP-binding)"/>
    <property type="match status" value="1"/>
</dbReference>
<reference evidence="3" key="1">
    <citation type="submission" date="2018-06" db="EMBL/GenBank/DDBJ databases">
        <title>Paenibacillus xerothermodurans sp. nov. an extremely dry heat resistant spore forming bacterium isolated from the soil of Cape Canaveral, Florida.</title>
        <authorList>
            <person name="Seuylemezian A."/>
            <person name="Kaur N."/>
            <person name="Patil P."/>
            <person name="Patil P."/>
            <person name="Mayilraj S."/>
            <person name="Vaishampayan P."/>
        </authorList>
    </citation>
    <scope>NUCLEOTIDE SEQUENCE [LARGE SCALE GENOMIC DNA]</scope>
    <source>
        <strain evidence="3">ATCC 27380</strain>
    </source>
</reference>
<dbReference type="PANTHER" id="PTHR18968">
    <property type="entry name" value="THIAMINE PYROPHOSPHATE ENZYMES"/>
    <property type="match status" value="1"/>
</dbReference>
<dbReference type="Gene3D" id="3.40.50.970">
    <property type="match status" value="1"/>
</dbReference>
<evidence type="ECO:0000256" key="1">
    <source>
        <dbReference type="ARBA" id="ARBA00007812"/>
    </source>
</evidence>
<dbReference type="InterPro" id="IPR029061">
    <property type="entry name" value="THDP-binding"/>
</dbReference>
<comment type="caution">
    <text evidence="3">The sequence shown here is derived from an EMBL/GenBank/DDBJ whole genome shotgun (WGS) entry which is preliminary data.</text>
</comment>
<dbReference type="GO" id="GO:0003984">
    <property type="term" value="F:acetolactate synthase activity"/>
    <property type="evidence" value="ECO:0007669"/>
    <property type="project" value="TreeGrafter"/>
</dbReference>
<proteinExistence type="inferred from homology"/>
<comment type="similarity">
    <text evidence="1">Belongs to the TPP enzyme family.</text>
</comment>
<dbReference type="EMBL" id="NHRJ02000003">
    <property type="protein sequence ID" value="PZE21532.1"/>
    <property type="molecule type" value="Genomic_DNA"/>
</dbReference>
<dbReference type="Proteomes" id="UP000214746">
    <property type="component" value="Unassembled WGS sequence"/>
</dbReference>
<accession>A0A2W1P1B5</accession>
<dbReference type="InterPro" id="IPR045229">
    <property type="entry name" value="TPP_enz"/>
</dbReference>
<name>A0A2W1P1B5_PAEXE</name>
<dbReference type="GO" id="GO:0050660">
    <property type="term" value="F:flavin adenine dinucleotide binding"/>
    <property type="evidence" value="ECO:0007669"/>
    <property type="project" value="TreeGrafter"/>
</dbReference>